<dbReference type="InterPro" id="IPR015995">
    <property type="entry name" value="MlrC_N"/>
</dbReference>
<accession>A0A8J3D345</accession>
<feature type="domain" description="Microcystin LR degradation protein MlrC C-terminal" evidence="1">
    <location>
        <begin position="319"/>
        <end position="491"/>
    </location>
</feature>
<proteinExistence type="predicted"/>
<feature type="domain" description="Microcystin LR degradation protein MlrC N-terminal" evidence="2">
    <location>
        <begin position="16"/>
        <end position="307"/>
    </location>
</feature>
<evidence type="ECO:0000313" key="3">
    <source>
        <dbReference type="EMBL" id="GHB74043.1"/>
    </source>
</evidence>
<evidence type="ECO:0000313" key="4">
    <source>
        <dbReference type="Proteomes" id="UP000598271"/>
    </source>
</evidence>
<sequence>MPWFIWVKESEIMRKRVALLGIYHETNTFIDVATTLDDFKNGYWLERDAIRAEYQGAHHEISGVIEVIDASPDVDLVPVFYAMATPGGIISDETYEAIRFHMMAMLDDVLPVEGCIVVPHGAGVTPTNPDMDGHWLGALREKLGSNIPIIGTLDPHANVSPEMVLATDFLIPYRTNPHIDQFATGCKAAEVMLKTLCGDIKPAQKLFQLPLAISIEQQNTNAHPCKGFYEYAHQLQTEYQLLSAGILLGFPYADVKEMGSALIIASQNNSSQETENIENAGHALREYALVHLQDFDGKKVKIDSVLSDLLDAPKPVLALDIGDNVGGGAPGDSTYLLEYFEKKNIDGVFICLYHPESVKQCLNYQTGDTVKIDLGETDKTYPVEVTLQFVTAGVFQEDTPKHGGFVNYDMGTIAVVKTLLGNTIMLTTKRTPPYSIRQLTAFGLAPIDFNFIVAKGVNAPIAAYSSVCPTIAQLDTPGVTQADMTLFPYKHRRRPLFPFEKVVA</sequence>
<name>A0A8J3D345_9BACT</name>
<organism evidence="3 4">
    <name type="scientific">Persicitalea jodogahamensis</name>
    <dbReference type="NCBI Taxonomy" id="402147"/>
    <lineage>
        <taxon>Bacteria</taxon>
        <taxon>Pseudomonadati</taxon>
        <taxon>Bacteroidota</taxon>
        <taxon>Cytophagia</taxon>
        <taxon>Cytophagales</taxon>
        <taxon>Spirosomataceae</taxon>
        <taxon>Persicitalea</taxon>
    </lineage>
</organism>
<evidence type="ECO:0000259" key="2">
    <source>
        <dbReference type="Pfam" id="PF07364"/>
    </source>
</evidence>
<evidence type="ECO:0000259" key="1">
    <source>
        <dbReference type="Pfam" id="PF07171"/>
    </source>
</evidence>
<comment type="caution">
    <text evidence="3">The sequence shown here is derived from an EMBL/GenBank/DDBJ whole genome shotgun (WGS) entry which is preliminary data.</text>
</comment>
<dbReference type="InterPro" id="IPR010799">
    <property type="entry name" value="MlrC_C"/>
</dbReference>
<keyword evidence="4" id="KW-1185">Reference proteome</keyword>
<dbReference type="EMBL" id="BMXF01000002">
    <property type="protein sequence ID" value="GHB74043.1"/>
    <property type="molecule type" value="Genomic_DNA"/>
</dbReference>
<dbReference type="Proteomes" id="UP000598271">
    <property type="component" value="Unassembled WGS sequence"/>
</dbReference>
<reference evidence="3 4" key="1">
    <citation type="journal article" date="2014" name="Int. J. Syst. Evol. Microbiol.">
        <title>Complete genome sequence of Corynebacterium casei LMG S-19264T (=DSM 44701T), isolated from a smear-ripened cheese.</title>
        <authorList>
            <consortium name="US DOE Joint Genome Institute (JGI-PGF)"/>
            <person name="Walter F."/>
            <person name="Albersmeier A."/>
            <person name="Kalinowski J."/>
            <person name="Ruckert C."/>
        </authorList>
    </citation>
    <scope>NUCLEOTIDE SEQUENCE [LARGE SCALE GENOMIC DNA]</scope>
    <source>
        <strain evidence="3 4">KCTC 12866</strain>
    </source>
</reference>
<protein>
    <submittedName>
        <fullName evidence="3">Microcystinase C</fullName>
    </submittedName>
</protein>
<dbReference type="Pfam" id="PF07364">
    <property type="entry name" value="DUF1485"/>
    <property type="match status" value="1"/>
</dbReference>
<dbReference type="Pfam" id="PF07171">
    <property type="entry name" value="MlrC_C"/>
    <property type="match status" value="1"/>
</dbReference>
<dbReference type="AlphaFoldDB" id="A0A8J3D345"/>
<gene>
    <name evidence="3" type="ORF">GCM10007390_30390</name>
</gene>